<reference evidence="3" key="1">
    <citation type="journal article" date="2019" name="Int. J. Syst. Evol. Microbiol.">
        <title>The Global Catalogue of Microorganisms (GCM) 10K type strain sequencing project: providing services to taxonomists for standard genome sequencing and annotation.</title>
        <authorList>
            <consortium name="The Broad Institute Genomics Platform"/>
            <consortium name="The Broad Institute Genome Sequencing Center for Infectious Disease"/>
            <person name="Wu L."/>
            <person name="Ma J."/>
        </authorList>
    </citation>
    <scope>NUCLEOTIDE SEQUENCE [LARGE SCALE GENOMIC DNA]</scope>
    <source>
        <strain evidence="3">NBRC 113072</strain>
    </source>
</reference>
<accession>A0ABQ6IVM2</accession>
<evidence type="ECO:0000256" key="1">
    <source>
        <dbReference type="SAM" id="MobiDB-lite"/>
    </source>
</evidence>
<name>A0ABQ6IVM2_9MICO</name>
<protein>
    <submittedName>
        <fullName evidence="2">Uncharacterized protein</fullName>
    </submittedName>
</protein>
<comment type="caution">
    <text evidence="2">The sequence shown here is derived from an EMBL/GenBank/DDBJ whole genome shotgun (WGS) entry which is preliminary data.</text>
</comment>
<dbReference type="Proteomes" id="UP001157126">
    <property type="component" value="Unassembled WGS sequence"/>
</dbReference>
<evidence type="ECO:0000313" key="2">
    <source>
        <dbReference type="EMBL" id="GMA41666.1"/>
    </source>
</evidence>
<sequence length="52" mass="5308">MGGGGRGEEEGKGSGEGESGSAVHALGPYGFPATGGRFLEKRLMIVWVDDVV</sequence>
<proteinExistence type="predicted"/>
<dbReference type="EMBL" id="BSUO01000001">
    <property type="protein sequence ID" value="GMA41666.1"/>
    <property type="molecule type" value="Genomic_DNA"/>
</dbReference>
<organism evidence="2 3">
    <name type="scientific">Mobilicoccus caccae</name>
    <dbReference type="NCBI Taxonomy" id="1859295"/>
    <lineage>
        <taxon>Bacteria</taxon>
        <taxon>Bacillati</taxon>
        <taxon>Actinomycetota</taxon>
        <taxon>Actinomycetes</taxon>
        <taxon>Micrococcales</taxon>
        <taxon>Dermatophilaceae</taxon>
        <taxon>Mobilicoccus</taxon>
    </lineage>
</organism>
<feature type="compositionally biased region" description="Basic and acidic residues" evidence="1">
    <location>
        <begin position="1"/>
        <end position="15"/>
    </location>
</feature>
<keyword evidence="3" id="KW-1185">Reference proteome</keyword>
<gene>
    <name evidence="2" type="ORF">GCM10025883_37110</name>
</gene>
<feature type="region of interest" description="Disordered" evidence="1">
    <location>
        <begin position="1"/>
        <end position="26"/>
    </location>
</feature>
<evidence type="ECO:0000313" key="3">
    <source>
        <dbReference type="Proteomes" id="UP001157126"/>
    </source>
</evidence>